<sequence>MALLFSQVTVTAGNDAASFLVGGIPREYDDLEDWDEFDDFLKYIDKETEVLVHADAYL</sequence>
<dbReference type="AlphaFoldDB" id="A0A939BEK1"/>
<accession>A0A939BEK1</accession>
<name>A0A939BEK1_9FIRM</name>
<reference evidence="1" key="1">
    <citation type="submission" date="2020-08" db="EMBL/GenBank/DDBJ databases">
        <authorList>
            <person name="Cejkova D."/>
            <person name="Kubasova T."/>
            <person name="Jahodarova E."/>
            <person name="Rychlik I."/>
        </authorList>
    </citation>
    <scope>NUCLEOTIDE SEQUENCE</scope>
    <source>
        <strain evidence="1">An559</strain>
    </source>
</reference>
<dbReference type="Proteomes" id="UP000774750">
    <property type="component" value="Unassembled WGS sequence"/>
</dbReference>
<evidence type="ECO:0000313" key="1">
    <source>
        <dbReference type="EMBL" id="MBM6921057.1"/>
    </source>
</evidence>
<keyword evidence="2" id="KW-1185">Reference proteome</keyword>
<dbReference type="EMBL" id="JACJKY010000010">
    <property type="protein sequence ID" value="MBM6921057.1"/>
    <property type="molecule type" value="Genomic_DNA"/>
</dbReference>
<evidence type="ECO:0000313" key="2">
    <source>
        <dbReference type="Proteomes" id="UP000774750"/>
    </source>
</evidence>
<reference evidence="1" key="2">
    <citation type="journal article" date="2021" name="Sci. Rep.">
        <title>The distribution of antibiotic resistance genes in chicken gut microbiota commensals.</title>
        <authorList>
            <person name="Juricova H."/>
            <person name="Matiasovicova J."/>
            <person name="Kubasova T."/>
            <person name="Cejkova D."/>
            <person name="Rychlik I."/>
        </authorList>
    </citation>
    <scope>NUCLEOTIDE SEQUENCE</scope>
    <source>
        <strain evidence="1">An559</strain>
    </source>
</reference>
<proteinExistence type="predicted"/>
<dbReference type="RefSeq" id="WP_204446607.1">
    <property type="nucleotide sequence ID" value="NZ_JACJKY010000010.1"/>
</dbReference>
<organism evidence="1 2">
    <name type="scientific">Merdimmobilis hominis</name>
    <dbReference type="NCBI Taxonomy" id="2897707"/>
    <lineage>
        <taxon>Bacteria</taxon>
        <taxon>Bacillati</taxon>
        <taxon>Bacillota</taxon>
        <taxon>Clostridia</taxon>
        <taxon>Eubacteriales</taxon>
        <taxon>Oscillospiraceae</taxon>
        <taxon>Merdimmobilis</taxon>
    </lineage>
</organism>
<protein>
    <submittedName>
        <fullName evidence="1">Uncharacterized protein</fullName>
    </submittedName>
</protein>
<gene>
    <name evidence="1" type="ORF">H6A12_07820</name>
</gene>
<comment type="caution">
    <text evidence="1">The sequence shown here is derived from an EMBL/GenBank/DDBJ whole genome shotgun (WGS) entry which is preliminary data.</text>
</comment>